<reference evidence="8" key="2">
    <citation type="submission" date="2021-08" db="EMBL/GenBank/DDBJ databases">
        <authorList>
            <person name="Tani A."/>
            <person name="Ola A."/>
            <person name="Ogura Y."/>
            <person name="Katsura K."/>
            <person name="Hayashi T."/>
        </authorList>
    </citation>
    <scope>NUCLEOTIDE SEQUENCE</scope>
    <source>
        <strain evidence="8">KCTC 52305</strain>
    </source>
</reference>
<accession>A0ABQ4R4G6</accession>
<dbReference type="InterPro" id="IPR045851">
    <property type="entry name" value="AMP-bd_C_sf"/>
</dbReference>
<dbReference type="CDD" id="cd06173">
    <property type="entry name" value="MFS_MefA_like"/>
    <property type="match status" value="1"/>
</dbReference>
<dbReference type="PROSITE" id="PS00455">
    <property type="entry name" value="AMP_BINDING"/>
    <property type="match status" value="1"/>
</dbReference>
<reference evidence="8" key="1">
    <citation type="journal article" date="2021" name="Front. Microbiol.">
        <title>Comprehensive Comparative Genomics and Phenotyping of Methylobacterium Species.</title>
        <authorList>
            <person name="Alessa O."/>
            <person name="Ogura Y."/>
            <person name="Fujitani Y."/>
            <person name="Takami H."/>
            <person name="Hayashi T."/>
            <person name="Sahin N."/>
            <person name="Tani A."/>
        </authorList>
    </citation>
    <scope>NUCLEOTIDE SEQUENCE</scope>
    <source>
        <strain evidence="8">KCTC 52305</strain>
    </source>
</reference>
<evidence type="ECO:0000256" key="3">
    <source>
        <dbReference type="ARBA" id="ARBA00022692"/>
    </source>
</evidence>
<dbReference type="InterPro" id="IPR020845">
    <property type="entry name" value="AMP-binding_CS"/>
</dbReference>
<feature type="domain" description="Phospholipid/glycerol acyltransferase" evidence="7">
    <location>
        <begin position="456"/>
        <end position="566"/>
    </location>
</feature>
<feature type="transmembrane region" description="Helical" evidence="6">
    <location>
        <begin position="27"/>
        <end position="45"/>
    </location>
</feature>
<feature type="transmembrane region" description="Helical" evidence="6">
    <location>
        <begin position="341"/>
        <end position="359"/>
    </location>
</feature>
<evidence type="ECO:0000256" key="1">
    <source>
        <dbReference type="ARBA" id="ARBA00006432"/>
    </source>
</evidence>
<keyword evidence="3 6" id="KW-0812">Transmembrane</keyword>
<feature type="transmembrane region" description="Helical" evidence="6">
    <location>
        <begin position="148"/>
        <end position="169"/>
    </location>
</feature>
<dbReference type="Proteomes" id="UP001055167">
    <property type="component" value="Unassembled WGS sequence"/>
</dbReference>
<evidence type="ECO:0000259" key="7">
    <source>
        <dbReference type="SMART" id="SM00563"/>
    </source>
</evidence>
<protein>
    <submittedName>
        <fullName evidence="8">Bifunctional protein Aas</fullName>
    </submittedName>
</protein>
<dbReference type="EMBL" id="BPQH01000020">
    <property type="protein sequence ID" value="GJD52583.1"/>
    <property type="molecule type" value="Genomic_DNA"/>
</dbReference>
<evidence type="ECO:0000256" key="5">
    <source>
        <dbReference type="ARBA" id="ARBA00023136"/>
    </source>
</evidence>
<dbReference type="InterPro" id="IPR002123">
    <property type="entry name" value="Plipid/glycerol_acylTrfase"/>
</dbReference>
<comment type="similarity">
    <text evidence="1">Belongs to the ATP-dependent AMP-binding enzyme family.</text>
</comment>
<dbReference type="CDD" id="cd07989">
    <property type="entry name" value="LPLAT_AGPAT-like"/>
    <property type="match status" value="1"/>
</dbReference>
<dbReference type="RefSeq" id="WP_128564070.1">
    <property type="nucleotide sequence ID" value="NZ_BPQH01000020.1"/>
</dbReference>
<gene>
    <name evidence="8" type="primary">aas</name>
    <name evidence="8" type="ORF">OPKNFCMD_5349</name>
</gene>
<dbReference type="InterPro" id="IPR011701">
    <property type="entry name" value="MFS"/>
</dbReference>
<keyword evidence="5 6" id="KW-0472">Membrane</keyword>
<evidence type="ECO:0000256" key="2">
    <source>
        <dbReference type="ARBA" id="ARBA00022598"/>
    </source>
</evidence>
<dbReference type="Pfam" id="PF00501">
    <property type="entry name" value="AMP-binding"/>
    <property type="match status" value="1"/>
</dbReference>
<dbReference type="InterPro" id="IPR036259">
    <property type="entry name" value="MFS_trans_sf"/>
</dbReference>
<name>A0ABQ4R4G6_9HYPH</name>
<dbReference type="InterPro" id="IPR042099">
    <property type="entry name" value="ANL_N_sf"/>
</dbReference>
<keyword evidence="4 6" id="KW-1133">Transmembrane helix</keyword>
<evidence type="ECO:0000313" key="8">
    <source>
        <dbReference type="EMBL" id="GJD52583.1"/>
    </source>
</evidence>
<feature type="transmembrane region" description="Helical" evidence="6">
    <location>
        <begin position="297"/>
        <end position="321"/>
    </location>
</feature>
<keyword evidence="9" id="KW-1185">Reference proteome</keyword>
<feature type="transmembrane region" description="Helical" evidence="6">
    <location>
        <begin position="228"/>
        <end position="251"/>
    </location>
</feature>
<dbReference type="Gene3D" id="1.20.1250.20">
    <property type="entry name" value="MFS general substrate transporter like domains"/>
    <property type="match status" value="1"/>
</dbReference>
<feature type="transmembrane region" description="Helical" evidence="6">
    <location>
        <begin position="52"/>
        <end position="74"/>
    </location>
</feature>
<dbReference type="SMART" id="SM00563">
    <property type="entry name" value="PlsC"/>
    <property type="match status" value="1"/>
</dbReference>
<dbReference type="Pfam" id="PF07690">
    <property type="entry name" value="MFS_1"/>
    <property type="match status" value="1"/>
</dbReference>
<dbReference type="Pfam" id="PF01553">
    <property type="entry name" value="Acyltransferase"/>
    <property type="match status" value="1"/>
</dbReference>
<sequence>MSGSLMATRRFAPLFWCQFFSAFNDNFLKNALVFLIMFGAGRAGAGADGGSAALVTLAGAAFIAPFFFLSGLGGELADRHDKAWLARRLKAAEILAAAVAVLGFWLASVGILFAALVLFGTIAALFGPIKYGILPDHLARAELPAGNALIEAATFLAILVGTIAGGLAVTHGGSSAFGVLVMGFAVLCWLASLLIPRTGEADPTLRVDPNVLRSTGALMRDLYADTRLWRTGLITSWFWLVGAVVLALLPALVKGTFGGDETVVTVLLAMFSVGVALGSGLASWLCAGRIVLLPTPFAALAMGVISLDLARVAAATTLPAAPVGALDFLSSLRGLHVALDFVLLAASAGLFIVPSFAALQAWTPKERRARVIAASNVLSAGLIVLGAAGLAALQSAGLSAAGQFLIVALANLAAGAAILAVLPTNAFRDFLSILFRAFYRLEVRGLENIEKAGPNAILALNHVSFLDGGLALSLTESEPTFAIDHGIAQRWWVKPFLWLTKALPLDPTKPMATRRLINAVKAGETLIIFPEGRLTVTGSLMKVYDGAGLIADKSGALVVPVKIDGPEQTLFSRLSRAQVRRRWWPKITVTVLEPVRLAVDPALKGKARRQAAGAALYGIMSDLVFRTAPIDRTVFRAVVEAAEREGARRVAVEDPVAGRLTYHRLLVGARVLGGKLRPLAPQGRALGVMLPNANGAAVTVLGLMSAGRVPAMINFTAGAANILNACRAAEIDTIVTARSFVEKGRLDALVAALGGSLRIVYLEDVRATVGLADKLGGLLNWRRPLAARRPDDPAALLFTSGSEGTPKGVVLSNRNMLANAAQAQARIDFGRTDKVFNVLPVFHSFGLTVGLVLPLVSGVPVYLYPSPLHYRIVPELVYGSNATILFGTDTFLTGYARAAHPYDFRSLRYILAGAEPVKPQTRKTYAEKFGLRILEGYGVTETAPVLALNTPMFNRFGTVGRIMPGMEARLEPVPGVEEGGRLFVRGPNVMLGYLRAEAPGVLEAPAGGWHDTGDIVTIDEAGFVTIRGRAKRFAKVGGEMISLAAVEAMAAELWPEAASAVAAVPDPRKGERLVLVTEGRGATRAAFQAHARSRGASELTVPAEILEVERLPQLGSGKVDFAEVTRLARERASVPAAAE</sequence>
<feature type="transmembrane region" description="Helical" evidence="6">
    <location>
        <begin position="175"/>
        <end position="196"/>
    </location>
</feature>
<evidence type="ECO:0000256" key="4">
    <source>
        <dbReference type="ARBA" id="ARBA00022989"/>
    </source>
</evidence>
<dbReference type="PANTHER" id="PTHR43201">
    <property type="entry name" value="ACYL-COA SYNTHETASE"/>
    <property type="match status" value="1"/>
</dbReference>
<evidence type="ECO:0000313" key="9">
    <source>
        <dbReference type="Proteomes" id="UP001055167"/>
    </source>
</evidence>
<dbReference type="SUPFAM" id="SSF56801">
    <property type="entry name" value="Acetyl-CoA synthetase-like"/>
    <property type="match status" value="1"/>
</dbReference>
<dbReference type="PANTHER" id="PTHR43201:SF5">
    <property type="entry name" value="MEDIUM-CHAIN ACYL-COA LIGASE ACSF2, MITOCHONDRIAL"/>
    <property type="match status" value="1"/>
</dbReference>
<dbReference type="InterPro" id="IPR000873">
    <property type="entry name" value="AMP-dep_synth/lig_dom"/>
</dbReference>
<feature type="transmembrane region" description="Helical" evidence="6">
    <location>
        <begin position="263"/>
        <end position="285"/>
    </location>
</feature>
<dbReference type="Gene3D" id="3.30.300.30">
    <property type="match status" value="1"/>
</dbReference>
<feature type="transmembrane region" description="Helical" evidence="6">
    <location>
        <begin position="400"/>
        <end position="422"/>
    </location>
</feature>
<dbReference type="Gene3D" id="3.40.50.12780">
    <property type="entry name" value="N-terminal domain of ligase-like"/>
    <property type="match status" value="1"/>
</dbReference>
<comment type="caution">
    <text evidence="8">The sequence shown here is derived from an EMBL/GenBank/DDBJ whole genome shotgun (WGS) entry which is preliminary data.</text>
</comment>
<dbReference type="SUPFAM" id="SSF103473">
    <property type="entry name" value="MFS general substrate transporter"/>
    <property type="match status" value="1"/>
</dbReference>
<dbReference type="SUPFAM" id="SSF69593">
    <property type="entry name" value="Glycerol-3-phosphate (1)-acyltransferase"/>
    <property type="match status" value="1"/>
</dbReference>
<feature type="transmembrane region" description="Helical" evidence="6">
    <location>
        <begin position="94"/>
        <end position="127"/>
    </location>
</feature>
<organism evidence="8 9">
    <name type="scientific">Methylobacterium crusticola</name>
    <dbReference type="NCBI Taxonomy" id="1697972"/>
    <lineage>
        <taxon>Bacteria</taxon>
        <taxon>Pseudomonadati</taxon>
        <taxon>Pseudomonadota</taxon>
        <taxon>Alphaproteobacteria</taxon>
        <taxon>Hyphomicrobiales</taxon>
        <taxon>Methylobacteriaceae</taxon>
        <taxon>Methylobacterium</taxon>
    </lineage>
</organism>
<proteinExistence type="inferred from homology"/>
<evidence type="ECO:0000256" key="6">
    <source>
        <dbReference type="SAM" id="Phobius"/>
    </source>
</evidence>
<dbReference type="NCBIfam" id="NF005291">
    <property type="entry name" value="PRK06814.1"/>
    <property type="match status" value="1"/>
</dbReference>
<keyword evidence="2" id="KW-0436">Ligase</keyword>
<feature type="transmembrane region" description="Helical" evidence="6">
    <location>
        <begin position="835"/>
        <end position="856"/>
    </location>
</feature>
<feature type="transmembrane region" description="Helical" evidence="6">
    <location>
        <begin position="371"/>
        <end position="394"/>
    </location>
</feature>